<dbReference type="SUPFAM" id="SSF48726">
    <property type="entry name" value="Immunoglobulin"/>
    <property type="match status" value="1"/>
</dbReference>
<dbReference type="Gene3D" id="2.60.40.10">
    <property type="entry name" value="Immunoglobulins"/>
    <property type="match status" value="1"/>
</dbReference>
<dbReference type="Pfam" id="PF07686">
    <property type="entry name" value="V-set"/>
    <property type="match status" value="1"/>
</dbReference>
<dbReference type="InterPro" id="IPR013783">
    <property type="entry name" value="Ig-like_fold"/>
</dbReference>
<dbReference type="PROSITE" id="PS50835">
    <property type="entry name" value="IG_LIKE"/>
    <property type="match status" value="1"/>
</dbReference>
<accession>A0ABN9DB68</accession>
<evidence type="ECO:0000313" key="6">
    <source>
        <dbReference type="Proteomes" id="UP001162483"/>
    </source>
</evidence>
<keyword evidence="1" id="KW-0391">Immunity</keyword>
<dbReference type="SMART" id="SM00409">
    <property type="entry name" value="IG"/>
    <property type="match status" value="1"/>
</dbReference>
<dbReference type="EMBL" id="CATNWA010014267">
    <property type="protein sequence ID" value="CAI9569799.1"/>
    <property type="molecule type" value="Genomic_DNA"/>
</dbReference>
<evidence type="ECO:0000256" key="2">
    <source>
        <dbReference type="ARBA" id="ARBA00023130"/>
    </source>
</evidence>
<protein>
    <recommendedName>
        <fullName evidence="4">Ig-like domain-containing protein</fullName>
    </recommendedName>
</protein>
<dbReference type="InterPro" id="IPR050199">
    <property type="entry name" value="IgHV"/>
</dbReference>
<keyword evidence="2" id="KW-1064">Adaptive immunity</keyword>
<evidence type="ECO:0000256" key="1">
    <source>
        <dbReference type="ARBA" id="ARBA00022859"/>
    </source>
</evidence>
<feature type="domain" description="Ig-like" evidence="4">
    <location>
        <begin position="1"/>
        <end position="114"/>
    </location>
</feature>
<evidence type="ECO:0000259" key="4">
    <source>
        <dbReference type="PROSITE" id="PS50835"/>
    </source>
</evidence>
<proteinExistence type="predicted"/>
<dbReference type="InterPro" id="IPR036179">
    <property type="entry name" value="Ig-like_dom_sf"/>
</dbReference>
<dbReference type="InterPro" id="IPR003599">
    <property type="entry name" value="Ig_sub"/>
</dbReference>
<evidence type="ECO:0000256" key="3">
    <source>
        <dbReference type="ARBA" id="ARBA00043265"/>
    </source>
</evidence>
<keyword evidence="6" id="KW-1185">Reference proteome</keyword>
<comment type="caution">
    <text evidence="5">The sequence shown here is derived from an EMBL/GenBank/DDBJ whole genome shotgun (WGS) entry which is preliminary data.</text>
</comment>
<dbReference type="PANTHER" id="PTHR23266">
    <property type="entry name" value="IMMUNOGLOBULIN HEAVY CHAIN"/>
    <property type="match status" value="1"/>
</dbReference>
<dbReference type="InterPro" id="IPR013106">
    <property type="entry name" value="Ig_V-set"/>
</dbReference>
<organism evidence="5 6">
    <name type="scientific">Staurois parvus</name>
    <dbReference type="NCBI Taxonomy" id="386267"/>
    <lineage>
        <taxon>Eukaryota</taxon>
        <taxon>Metazoa</taxon>
        <taxon>Chordata</taxon>
        <taxon>Craniata</taxon>
        <taxon>Vertebrata</taxon>
        <taxon>Euteleostomi</taxon>
        <taxon>Amphibia</taxon>
        <taxon>Batrachia</taxon>
        <taxon>Anura</taxon>
        <taxon>Neobatrachia</taxon>
        <taxon>Ranoidea</taxon>
        <taxon>Ranidae</taxon>
        <taxon>Staurois</taxon>
    </lineage>
</organism>
<dbReference type="Proteomes" id="UP001162483">
    <property type="component" value="Unassembled WGS sequence"/>
</dbReference>
<gene>
    <name evidence="5" type="ORF">SPARVUS_LOCUS6980719</name>
</gene>
<keyword evidence="3" id="KW-1280">Immunoglobulin</keyword>
<reference evidence="5" key="1">
    <citation type="submission" date="2023-05" db="EMBL/GenBank/DDBJ databases">
        <authorList>
            <person name="Stuckert A."/>
        </authorList>
    </citation>
    <scope>NUCLEOTIDE SEQUENCE</scope>
</reference>
<dbReference type="InterPro" id="IPR007110">
    <property type="entry name" value="Ig-like_dom"/>
</dbReference>
<sequence length="130" mass="14478">MSETLNQSNSEVKKPGESVKMSCVGSGFQISSYGMHWVHQAPGKGLQWVGRINTNNGNTNYDPSLQGRVTITKDDSLSTSYLQIDRLTSEDTAIYYCARHTDKKQGNCYTKTVRSIKSYQTPGNKRCSKS</sequence>
<name>A0ABN9DB68_9NEOB</name>
<dbReference type="SMART" id="SM00406">
    <property type="entry name" value="IGv"/>
    <property type="match status" value="1"/>
</dbReference>
<evidence type="ECO:0000313" key="5">
    <source>
        <dbReference type="EMBL" id="CAI9569799.1"/>
    </source>
</evidence>